<evidence type="ECO:0000256" key="7">
    <source>
        <dbReference type="ARBA" id="ARBA00022801"/>
    </source>
</evidence>
<dbReference type="InterPro" id="IPR002176">
    <property type="entry name" value="X-over_junc_endoDNase_RuvC"/>
</dbReference>
<feature type="active site" evidence="13">
    <location>
        <position position="144"/>
    </location>
</feature>
<dbReference type="InterPro" id="IPR036397">
    <property type="entry name" value="RNaseH_sf"/>
</dbReference>
<dbReference type="InterPro" id="IPR012337">
    <property type="entry name" value="RNaseH-like_sf"/>
</dbReference>
<dbReference type="NCBIfam" id="NF000711">
    <property type="entry name" value="PRK00039.2-1"/>
    <property type="match status" value="1"/>
</dbReference>
<dbReference type="PANTHER" id="PTHR30194:SF3">
    <property type="entry name" value="CROSSOVER JUNCTION ENDODEOXYRIBONUCLEASE RUVC"/>
    <property type="match status" value="1"/>
</dbReference>
<dbReference type="GO" id="GO:0008821">
    <property type="term" value="F:crossover junction DNA endonuclease activity"/>
    <property type="evidence" value="ECO:0007669"/>
    <property type="project" value="UniProtKB-UniRule"/>
</dbReference>
<feature type="binding site" evidence="13">
    <location>
        <position position="71"/>
    </location>
    <ligand>
        <name>Mg(2+)</name>
        <dbReference type="ChEBI" id="CHEBI:18420"/>
        <label>2</label>
    </ligand>
</feature>
<dbReference type="Pfam" id="PF02075">
    <property type="entry name" value="RuvC"/>
    <property type="match status" value="1"/>
</dbReference>
<dbReference type="PRINTS" id="PR00696">
    <property type="entry name" value="RSOLVASERUVC"/>
</dbReference>
<name>A0A931YDN1_9BACT</name>
<organism evidence="15 16">
    <name type="scientific">Candidatus Sungiibacteriota bacterium</name>
    <dbReference type="NCBI Taxonomy" id="2750080"/>
    <lineage>
        <taxon>Bacteria</taxon>
        <taxon>Candidatus Sungiibacteriota</taxon>
    </lineage>
</organism>
<evidence type="ECO:0000256" key="12">
    <source>
        <dbReference type="ARBA" id="ARBA00029354"/>
    </source>
</evidence>
<keyword evidence="10 13" id="KW-0233">DNA recombination</keyword>
<gene>
    <name evidence="13 15" type="primary">ruvC</name>
    <name evidence="15" type="ORF">HYV66_02215</name>
</gene>
<evidence type="ECO:0000256" key="8">
    <source>
        <dbReference type="ARBA" id="ARBA00022842"/>
    </source>
</evidence>
<dbReference type="GO" id="GO:0048476">
    <property type="term" value="C:Holliday junction resolvase complex"/>
    <property type="evidence" value="ECO:0007669"/>
    <property type="project" value="UniProtKB-UniRule"/>
</dbReference>
<keyword evidence="9 13" id="KW-0238">DNA-binding</keyword>
<evidence type="ECO:0000256" key="5">
    <source>
        <dbReference type="ARBA" id="ARBA00022759"/>
    </source>
</evidence>
<comment type="caution">
    <text evidence="15">The sequence shown here is derived from an EMBL/GenBank/DDBJ whole genome shotgun (WGS) entry which is preliminary data.</text>
</comment>
<dbReference type="NCBIfam" id="TIGR00228">
    <property type="entry name" value="ruvC"/>
    <property type="match status" value="1"/>
</dbReference>
<evidence type="ECO:0000313" key="15">
    <source>
        <dbReference type="EMBL" id="MBI2466024.1"/>
    </source>
</evidence>
<evidence type="ECO:0000256" key="2">
    <source>
        <dbReference type="ARBA" id="ARBA00022490"/>
    </source>
</evidence>
<comment type="function">
    <text evidence="13">The RuvA-RuvB-RuvC complex processes Holliday junction (HJ) DNA during genetic recombination and DNA repair. Endonuclease that resolves HJ intermediates. Cleaves cruciform DNA by making single-stranded nicks across the HJ at symmetrical positions within the homologous arms, yielding a 5'-phosphate and a 3'-hydroxyl group; requires a central core of homology in the junction. The consensus cleavage sequence is 5'-(A/T)TT(C/G)-3'. Cleavage occurs on the 3'-side of the TT dinucleotide at the point of strand exchange. HJ branch migration catalyzed by RuvA-RuvB allows RuvC to scan DNA until it finds its consensus sequence, where it cleaves and resolves the cruciform DNA.</text>
</comment>
<dbReference type="GO" id="GO:0006281">
    <property type="term" value="P:DNA repair"/>
    <property type="evidence" value="ECO:0007669"/>
    <property type="project" value="UniProtKB-UniRule"/>
</dbReference>
<protein>
    <recommendedName>
        <fullName evidence="13 14">Crossover junction endodeoxyribonuclease RuvC</fullName>
        <ecNumber evidence="13 14">3.1.21.10</ecNumber>
    </recommendedName>
    <alternativeName>
        <fullName evidence="13">Holliday junction nuclease RuvC</fullName>
    </alternativeName>
    <alternativeName>
        <fullName evidence="13">Holliday junction resolvase RuvC</fullName>
    </alternativeName>
</protein>
<comment type="cofactor">
    <cofactor evidence="13">
        <name>Mg(2+)</name>
        <dbReference type="ChEBI" id="CHEBI:18420"/>
    </cofactor>
    <text evidence="13">Binds 2 Mg(2+) ion per subunit.</text>
</comment>
<evidence type="ECO:0000256" key="10">
    <source>
        <dbReference type="ARBA" id="ARBA00023172"/>
    </source>
</evidence>
<evidence type="ECO:0000256" key="9">
    <source>
        <dbReference type="ARBA" id="ARBA00023125"/>
    </source>
</evidence>
<feature type="active site" evidence="13">
    <location>
        <position position="71"/>
    </location>
</feature>
<dbReference type="EC" id="3.1.21.10" evidence="13 14"/>
<keyword evidence="11 13" id="KW-0234">DNA repair</keyword>
<keyword evidence="5 13" id="KW-0255">Endonuclease</keyword>
<comment type="similarity">
    <text evidence="1 13">Belongs to the RuvC family.</text>
</comment>
<comment type="subcellular location">
    <subcellularLocation>
        <location evidence="13">Cytoplasm</location>
    </subcellularLocation>
</comment>
<evidence type="ECO:0000256" key="11">
    <source>
        <dbReference type="ARBA" id="ARBA00023204"/>
    </source>
</evidence>
<dbReference type="CDD" id="cd16962">
    <property type="entry name" value="RuvC"/>
    <property type="match status" value="1"/>
</dbReference>
<feature type="binding site" evidence="13">
    <location>
        <position position="144"/>
    </location>
    <ligand>
        <name>Mg(2+)</name>
        <dbReference type="ChEBI" id="CHEBI:18420"/>
        <label>1</label>
    </ligand>
</feature>
<evidence type="ECO:0000256" key="6">
    <source>
        <dbReference type="ARBA" id="ARBA00022763"/>
    </source>
</evidence>
<dbReference type="GO" id="GO:0000287">
    <property type="term" value="F:magnesium ion binding"/>
    <property type="evidence" value="ECO:0007669"/>
    <property type="project" value="UniProtKB-UniRule"/>
</dbReference>
<accession>A0A931YDN1</accession>
<keyword evidence="2 13" id="KW-0963">Cytoplasm</keyword>
<feature type="active site" evidence="13">
    <location>
        <position position="11"/>
    </location>
</feature>
<keyword evidence="3 13" id="KW-0540">Nuclease</keyword>
<feature type="binding site" evidence="13">
    <location>
        <position position="11"/>
    </location>
    <ligand>
        <name>Mg(2+)</name>
        <dbReference type="ChEBI" id="CHEBI:18420"/>
        <label>1</label>
    </ligand>
</feature>
<dbReference type="AlphaFoldDB" id="A0A931YDN1"/>
<dbReference type="GO" id="GO:0006310">
    <property type="term" value="P:DNA recombination"/>
    <property type="evidence" value="ECO:0007669"/>
    <property type="project" value="UniProtKB-UniRule"/>
</dbReference>
<dbReference type="GO" id="GO:0003677">
    <property type="term" value="F:DNA binding"/>
    <property type="evidence" value="ECO:0007669"/>
    <property type="project" value="UniProtKB-KW"/>
</dbReference>
<evidence type="ECO:0000256" key="1">
    <source>
        <dbReference type="ARBA" id="ARBA00009518"/>
    </source>
</evidence>
<keyword evidence="6 13" id="KW-0227">DNA damage</keyword>
<comment type="subunit">
    <text evidence="13">Homodimer which binds Holliday junction (HJ) DNA. The HJ becomes 2-fold symmetrical on binding to RuvC with unstacked arms; it has a different conformation from HJ DNA in complex with RuvA. In the full resolvosome a probable DNA-RuvA(4)-RuvB(12)-RuvC(2) complex forms which resolves the HJ.</text>
</comment>
<evidence type="ECO:0000256" key="13">
    <source>
        <dbReference type="HAMAP-Rule" id="MF_00034"/>
    </source>
</evidence>
<dbReference type="HAMAP" id="MF_00034">
    <property type="entry name" value="RuvC"/>
    <property type="match status" value="1"/>
</dbReference>
<comment type="catalytic activity">
    <reaction evidence="12 13">
        <text>Endonucleolytic cleavage at a junction such as a reciprocal single-stranded crossover between two homologous DNA duplexes (Holliday junction).</text>
        <dbReference type="EC" id="3.1.21.10"/>
    </reaction>
</comment>
<keyword evidence="7 13" id="KW-0378">Hydrolase</keyword>
<dbReference type="FunFam" id="3.30.420.10:FF:000002">
    <property type="entry name" value="Crossover junction endodeoxyribonuclease RuvC"/>
    <property type="match status" value="1"/>
</dbReference>
<dbReference type="SUPFAM" id="SSF53098">
    <property type="entry name" value="Ribonuclease H-like"/>
    <property type="match status" value="1"/>
</dbReference>
<dbReference type="GO" id="GO:0005737">
    <property type="term" value="C:cytoplasm"/>
    <property type="evidence" value="ECO:0007669"/>
    <property type="project" value="UniProtKB-SubCell"/>
</dbReference>
<evidence type="ECO:0000313" key="16">
    <source>
        <dbReference type="Proteomes" id="UP000709672"/>
    </source>
</evidence>
<dbReference type="EMBL" id="JACPHQ010000027">
    <property type="protein sequence ID" value="MBI2466024.1"/>
    <property type="molecule type" value="Genomic_DNA"/>
</dbReference>
<dbReference type="Proteomes" id="UP000709672">
    <property type="component" value="Unassembled WGS sequence"/>
</dbReference>
<evidence type="ECO:0000256" key="3">
    <source>
        <dbReference type="ARBA" id="ARBA00022722"/>
    </source>
</evidence>
<proteinExistence type="inferred from homology"/>
<dbReference type="Gene3D" id="3.30.420.10">
    <property type="entry name" value="Ribonuclease H-like superfamily/Ribonuclease H"/>
    <property type="match status" value="1"/>
</dbReference>
<dbReference type="PANTHER" id="PTHR30194">
    <property type="entry name" value="CROSSOVER JUNCTION ENDODEOXYRIBONUCLEASE RUVC"/>
    <property type="match status" value="1"/>
</dbReference>
<keyword evidence="4 13" id="KW-0479">Metal-binding</keyword>
<keyword evidence="8 13" id="KW-0460">Magnesium</keyword>
<evidence type="ECO:0000256" key="4">
    <source>
        <dbReference type="ARBA" id="ARBA00022723"/>
    </source>
</evidence>
<reference evidence="15" key="1">
    <citation type="submission" date="2020-07" db="EMBL/GenBank/DDBJ databases">
        <title>Huge and variable diversity of episymbiotic CPR bacteria and DPANN archaea in groundwater ecosystems.</title>
        <authorList>
            <person name="He C.Y."/>
            <person name="Keren R."/>
            <person name="Whittaker M."/>
            <person name="Farag I.F."/>
            <person name="Doudna J."/>
            <person name="Cate J.H.D."/>
            <person name="Banfield J.F."/>
        </authorList>
    </citation>
    <scope>NUCLEOTIDE SEQUENCE</scope>
    <source>
        <strain evidence="15">NC_groundwater_418_Ag_B-0.1um_45_10</strain>
    </source>
</reference>
<sequence>MPNSTIILGADPGTSRAGYGLIKKEDDTLSLLAYGCVEIRTARNHLANLLILYDSFMDIIKKHRPDVLAIEKLFFFKNAKTITKVSEARGVIILAALKSGLEIKEFTPLQIKQAVSAYGRANKQAVQKMVRLILSLDKDPQPDDAADALAAAICCANSTQTGLWGTAS</sequence>
<evidence type="ECO:0000256" key="14">
    <source>
        <dbReference type="NCBIfam" id="TIGR00228"/>
    </source>
</evidence>